<dbReference type="GO" id="GO:0005771">
    <property type="term" value="C:multivesicular body"/>
    <property type="evidence" value="ECO:0007669"/>
    <property type="project" value="TreeGrafter"/>
</dbReference>
<dbReference type="PANTHER" id="PTHR24024:SF18">
    <property type="entry name" value="SHORT-CHAIN COLLAGEN C4-LIKE"/>
    <property type="match status" value="1"/>
</dbReference>
<organism evidence="3 4">
    <name type="scientific">Holothuria leucospilota</name>
    <name type="common">Black long sea cucumber</name>
    <name type="synonym">Mertensiothuria leucospilota</name>
    <dbReference type="NCBI Taxonomy" id="206669"/>
    <lineage>
        <taxon>Eukaryota</taxon>
        <taxon>Metazoa</taxon>
        <taxon>Echinodermata</taxon>
        <taxon>Eleutherozoa</taxon>
        <taxon>Echinozoa</taxon>
        <taxon>Holothuroidea</taxon>
        <taxon>Aspidochirotacea</taxon>
        <taxon>Aspidochirotida</taxon>
        <taxon>Holothuriidae</taxon>
        <taxon>Holothuria</taxon>
    </lineage>
</organism>
<dbReference type="PANTHER" id="PTHR24024">
    <property type="entry name" value="PULMONARY SURFACTANT-ASSOCIATED PROTEIN A"/>
    <property type="match status" value="1"/>
</dbReference>
<dbReference type="OrthoDB" id="6086925at2759"/>
<dbReference type="InterPro" id="IPR008160">
    <property type="entry name" value="Collagen"/>
</dbReference>
<dbReference type="GO" id="GO:0005615">
    <property type="term" value="C:extracellular space"/>
    <property type="evidence" value="ECO:0007669"/>
    <property type="project" value="TreeGrafter"/>
</dbReference>
<dbReference type="Proteomes" id="UP001152320">
    <property type="component" value="Chromosome 20"/>
</dbReference>
<feature type="chain" id="PRO_5040485432" evidence="2">
    <location>
        <begin position="20"/>
        <end position="388"/>
    </location>
</feature>
<comment type="caution">
    <text evidence="3">The sequence shown here is derived from an EMBL/GenBank/DDBJ whole genome shotgun (WGS) entry which is preliminary data.</text>
</comment>
<dbReference type="AlphaFoldDB" id="A0A9Q0YM68"/>
<evidence type="ECO:0000256" key="2">
    <source>
        <dbReference type="SAM" id="SignalP"/>
    </source>
</evidence>
<keyword evidence="4" id="KW-1185">Reference proteome</keyword>
<feature type="compositionally biased region" description="Low complexity" evidence="1">
    <location>
        <begin position="194"/>
        <end position="206"/>
    </location>
</feature>
<protein>
    <submittedName>
        <fullName evidence="3">Short-chain collagen C4</fullName>
    </submittedName>
</protein>
<feature type="signal peptide" evidence="2">
    <location>
        <begin position="1"/>
        <end position="19"/>
    </location>
</feature>
<dbReference type="Pfam" id="PF01391">
    <property type="entry name" value="Collagen"/>
    <property type="match status" value="1"/>
</dbReference>
<evidence type="ECO:0000313" key="4">
    <source>
        <dbReference type="Proteomes" id="UP001152320"/>
    </source>
</evidence>
<evidence type="ECO:0000313" key="3">
    <source>
        <dbReference type="EMBL" id="KAJ8023189.1"/>
    </source>
</evidence>
<name>A0A9Q0YM68_HOLLE</name>
<dbReference type="GO" id="GO:0046872">
    <property type="term" value="F:metal ion binding"/>
    <property type="evidence" value="ECO:0007669"/>
    <property type="project" value="UniProtKB-KW"/>
</dbReference>
<sequence length="388" mass="42166">MRNYNLPLILGLAVLSVSAMWFADCATFPTGDSQPIELSPREADEVIVRLKKLMDAYADLIRRTDVTREMVSNFSTTRHRQRRSMDTELTENSGKDTYEFDEDLLSECCDQGRTASVSGMPGYPGHQGEKGFPGERGPMGEPGDTGFMTGLKGDIGEPGPAGDPGVDGQKGEKGDPGTTGPQGTRGAPGDPGSKGESSQSSGVSHSTYIRWGRKDCPGDAELVYEGYAAGASYNEKGGGASYLCLPKNPQYMYSSSRSDSRHRARVHGAEYEIVDFPPYNGMDNGDVPCVVCLLTGRESVITQPARYDCPSGWTQEYEGYLMSSHRSYYRSQWVCVDENAELTTQASLENIDGALFYPVEGHCWNSVTGLPCTSYTTGHELTCSVCSR</sequence>
<keyword evidence="3" id="KW-0176">Collagen</keyword>
<accession>A0A9Q0YM68</accession>
<dbReference type="EMBL" id="JAIZAY010000020">
    <property type="protein sequence ID" value="KAJ8023189.1"/>
    <property type="molecule type" value="Genomic_DNA"/>
</dbReference>
<keyword evidence="2" id="KW-0732">Signal</keyword>
<proteinExistence type="predicted"/>
<gene>
    <name evidence="3" type="ORF">HOLleu_38297</name>
</gene>
<dbReference type="GO" id="GO:0005581">
    <property type="term" value="C:collagen trimer"/>
    <property type="evidence" value="ECO:0007669"/>
    <property type="project" value="UniProtKB-KW"/>
</dbReference>
<evidence type="ECO:0000256" key="1">
    <source>
        <dbReference type="SAM" id="MobiDB-lite"/>
    </source>
</evidence>
<reference evidence="3" key="1">
    <citation type="submission" date="2021-10" db="EMBL/GenBank/DDBJ databases">
        <title>Tropical sea cucumber genome reveals ecological adaptation and Cuvierian tubules defense mechanism.</title>
        <authorList>
            <person name="Chen T."/>
        </authorList>
    </citation>
    <scope>NUCLEOTIDE SEQUENCE</scope>
    <source>
        <strain evidence="3">Nanhai2018</strain>
        <tissue evidence="3">Muscle</tissue>
    </source>
</reference>
<dbReference type="InterPro" id="IPR051077">
    <property type="entry name" value="Ca-dependent_lectin"/>
</dbReference>
<feature type="region of interest" description="Disordered" evidence="1">
    <location>
        <begin position="113"/>
        <end position="210"/>
    </location>
</feature>